<proteinExistence type="predicted"/>
<sequence>MKHPIINIPGIKRLLGSKESPKLTVESTAPISFATFAKAPANINIITISKILVFPAPLQNISTFSSNFTFLFIINAVKAAARKGISIDTA</sequence>
<comment type="caution">
    <text evidence="1">The sequence shown here is derived from an EMBL/GenBank/DDBJ whole genome shotgun (WGS) entry which is preliminary data.</text>
</comment>
<dbReference type="AlphaFoldDB" id="A0A645E9X5"/>
<reference evidence="1" key="1">
    <citation type="submission" date="2019-08" db="EMBL/GenBank/DDBJ databases">
        <authorList>
            <person name="Kucharzyk K."/>
            <person name="Murdoch R.W."/>
            <person name="Higgins S."/>
            <person name="Loffler F."/>
        </authorList>
    </citation>
    <scope>NUCLEOTIDE SEQUENCE</scope>
</reference>
<organism evidence="1">
    <name type="scientific">bioreactor metagenome</name>
    <dbReference type="NCBI Taxonomy" id="1076179"/>
    <lineage>
        <taxon>unclassified sequences</taxon>
        <taxon>metagenomes</taxon>
        <taxon>ecological metagenomes</taxon>
    </lineage>
</organism>
<name>A0A645E9X5_9ZZZZ</name>
<accession>A0A645E9X5</accession>
<evidence type="ECO:0000313" key="1">
    <source>
        <dbReference type="EMBL" id="MPM97938.1"/>
    </source>
</evidence>
<protein>
    <submittedName>
        <fullName evidence="1">Uncharacterized protein</fullName>
    </submittedName>
</protein>
<dbReference type="EMBL" id="VSSQ01044142">
    <property type="protein sequence ID" value="MPM97938.1"/>
    <property type="molecule type" value="Genomic_DNA"/>
</dbReference>
<gene>
    <name evidence="1" type="ORF">SDC9_145118</name>
</gene>